<evidence type="ECO:0000256" key="1">
    <source>
        <dbReference type="SAM" id="Phobius"/>
    </source>
</evidence>
<dbReference type="RefSeq" id="WP_258386721.1">
    <property type="nucleotide sequence ID" value="NZ_CP091430.1"/>
</dbReference>
<dbReference type="Gene3D" id="3.30.1780.10">
    <property type="entry name" value="ornithine cyclodeaminase, domain 1"/>
    <property type="match status" value="1"/>
</dbReference>
<dbReference type="Proteomes" id="UP001057877">
    <property type="component" value="Chromosome"/>
</dbReference>
<dbReference type="PANTHER" id="PTHR13812:SF19">
    <property type="entry name" value="KETIMINE REDUCTASE MU-CRYSTALLIN"/>
    <property type="match status" value="1"/>
</dbReference>
<gene>
    <name evidence="2" type="ORF">L1F29_01900</name>
</gene>
<organism evidence="2 3">
    <name type="scientific">Paenibacillus spongiae</name>
    <dbReference type="NCBI Taxonomy" id="2909671"/>
    <lineage>
        <taxon>Bacteria</taxon>
        <taxon>Bacillati</taxon>
        <taxon>Bacillota</taxon>
        <taxon>Bacilli</taxon>
        <taxon>Bacillales</taxon>
        <taxon>Paenibacillaceae</taxon>
        <taxon>Paenibacillus</taxon>
    </lineage>
</organism>
<feature type="transmembrane region" description="Helical" evidence="1">
    <location>
        <begin position="290"/>
        <end position="309"/>
    </location>
</feature>
<accession>A0ABY5S9Q6</accession>
<dbReference type="EMBL" id="CP091430">
    <property type="protein sequence ID" value="UVI30656.1"/>
    <property type="molecule type" value="Genomic_DNA"/>
</dbReference>
<dbReference type="InterPro" id="IPR023401">
    <property type="entry name" value="ODC_N"/>
</dbReference>
<dbReference type="InterPro" id="IPR036291">
    <property type="entry name" value="NAD(P)-bd_dom_sf"/>
</dbReference>
<keyword evidence="1" id="KW-0472">Membrane</keyword>
<dbReference type="InterPro" id="IPR003462">
    <property type="entry name" value="ODC_Mu_crystall"/>
</dbReference>
<reference evidence="2" key="1">
    <citation type="submission" date="2022-01" db="EMBL/GenBank/DDBJ databases">
        <title>Paenibacillus spongiae sp. nov., isolated from marine sponge.</title>
        <authorList>
            <person name="Li Z."/>
            <person name="Zhang M."/>
        </authorList>
    </citation>
    <scope>NUCLEOTIDE SEQUENCE</scope>
    <source>
        <strain evidence="2">PHS-Z3</strain>
    </source>
</reference>
<keyword evidence="1" id="KW-1133">Transmembrane helix</keyword>
<name>A0ABY5S9Q6_9BACL</name>
<keyword evidence="3" id="KW-1185">Reference proteome</keyword>
<proteinExistence type="predicted"/>
<dbReference type="SUPFAM" id="SSF51735">
    <property type="entry name" value="NAD(P)-binding Rossmann-fold domains"/>
    <property type="match status" value="1"/>
</dbReference>
<dbReference type="PIRSF" id="PIRSF001439">
    <property type="entry name" value="CryM"/>
    <property type="match status" value="1"/>
</dbReference>
<dbReference type="Pfam" id="PF02423">
    <property type="entry name" value="OCD_Mu_crystall"/>
    <property type="match status" value="1"/>
</dbReference>
<evidence type="ECO:0000313" key="2">
    <source>
        <dbReference type="EMBL" id="UVI30656.1"/>
    </source>
</evidence>
<protein>
    <submittedName>
        <fullName evidence="2">2,3-diaminopropionate biosynthesis protein SbnB</fullName>
    </submittedName>
</protein>
<evidence type="ECO:0000313" key="3">
    <source>
        <dbReference type="Proteomes" id="UP001057877"/>
    </source>
</evidence>
<keyword evidence="1" id="KW-0812">Transmembrane</keyword>
<dbReference type="PANTHER" id="PTHR13812">
    <property type="entry name" value="KETIMINE REDUCTASE MU-CRYSTALLIN"/>
    <property type="match status" value="1"/>
</dbReference>
<sequence length="322" mass="35739">MMYLNDGHIRDMGTDWRHLTDIVEETVRTRERGECASPLKTYLRFHDPANRIIATPAFVGGSTAMAGIKWIAGFPDNSRYGLPRAHNTIILNDPATGQPAAFIHSGLLNGLRAAAVSGLMLRAYAEARPSAELRLGIIGWGPIGRLHLDMCADLFGSKLKQVILYDLKGIEPDTVPGHLRAITKIADNWRELYRQANIIATCTVSPERYIDEKPPAGTLLLNVSLRDYMPESVAGITTVIVDDWHEVCRENTDIEQLHRRYGLTESDVRTITDVVCRGGMAEFAADTPVFFNPMGLGVFDIAIAAYYYLQAKQLGRGVRLEE</sequence>
<dbReference type="Gene3D" id="3.40.50.720">
    <property type="entry name" value="NAD(P)-binding Rossmann-like Domain"/>
    <property type="match status" value="1"/>
</dbReference>